<organism evidence="1 2">
    <name type="scientific">Plesiocystis pacifica SIR-1</name>
    <dbReference type="NCBI Taxonomy" id="391625"/>
    <lineage>
        <taxon>Bacteria</taxon>
        <taxon>Pseudomonadati</taxon>
        <taxon>Myxococcota</taxon>
        <taxon>Polyangia</taxon>
        <taxon>Nannocystales</taxon>
        <taxon>Nannocystaceae</taxon>
        <taxon>Plesiocystis</taxon>
    </lineage>
</organism>
<dbReference type="Pfam" id="PF13516">
    <property type="entry name" value="LRR_6"/>
    <property type="match status" value="2"/>
</dbReference>
<accession>A6GBZ5</accession>
<name>A6GBZ5_9BACT</name>
<dbReference type="SMART" id="SM00368">
    <property type="entry name" value="LRR_RI"/>
    <property type="match status" value="2"/>
</dbReference>
<dbReference type="InterPro" id="IPR032675">
    <property type="entry name" value="LRR_dom_sf"/>
</dbReference>
<reference evidence="1 2" key="1">
    <citation type="submission" date="2007-06" db="EMBL/GenBank/DDBJ databases">
        <authorList>
            <person name="Shimkets L."/>
            <person name="Ferriera S."/>
            <person name="Johnson J."/>
            <person name="Kravitz S."/>
            <person name="Beeson K."/>
            <person name="Sutton G."/>
            <person name="Rogers Y.-H."/>
            <person name="Friedman R."/>
            <person name="Frazier M."/>
            <person name="Venter J.C."/>
        </authorList>
    </citation>
    <scope>NUCLEOTIDE SEQUENCE [LARGE SCALE GENOMIC DNA]</scope>
    <source>
        <strain evidence="1 2">SIR-1</strain>
    </source>
</reference>
<sequence length="341" mass="36905">MPRADHALALEQALRVDPNDAATWQVYADALNDRGDPRGQLIALHHRRLAAPHDPVVAAAFAEQLARVEARLAERPLPVFDGPHEVDGDDDVVDWSDVEIRPVQLEQRHGFVLSLSMALTPVNLQALAELLAHPAATLLGTLRIHDPSSHLAQPEDYDYDEEWLPQALALDRLDSLCRLDLRRLARLAVEYSPLGKSAIARLAQTESLANLRALDLRYACIGDAGLERLATADALSAVDDWSLQRNRVGARGLRALLGAGPSDARAPLRRLDLRDNPLGPEGAAVIADSPRVAKLERLLAYQRDLGPAGAQALGRASQLPVAIRRLWAGVAHGLAPASAPV</sequence>
<dbReference type="EMBL" id="ABCS01000062">
    <property type="protein sequence ID" value="EDM76557.1"/>
    <property type="molecule type" value="Genomic_DNA"/>
</dbReference>
<dbReference type="RefSeq" id="WP_006974236.1">
    <property type="nucleotide sequence ID" value="NZ_ABCS01000062.1"/>
</dbReference>
<evidence type="ECO:0000313" key="2">
    <source>
        <dbReference type="Proteomes" id="UP000005801"/>
    </source>
</evidence>
<dbReference type="InterPro" id="IPR001611">
    <property type="entry name" value="Leu-rich_rpt"/>
</dbReference>
<proteinExistence type="predicted"/>
<dbReference type="Proteomes" id="UP000005801">
    <property type="component" value="Unassembled WGS sequence"/>
</dbReference>
<dbReference type="Gene3D" id="3.80.10.10">
    <property type="entry name" value="Ribonuclease Inhibitor"/>
    <property type="match status" value="1"/>
</dbReference>
<comment type="caution">
    <text evidence="1">The sequence shown here is derived from an EMBL/GenBank/DDBJ whole genome shotgun (WGS) entry which is preliminary data.</text>
</comment>
<dbReference type="AlphaFoldDB" id="A6GBZ5"/>
<gene>
    <name evidence="1" type="ORF">PPSIR1_24154</name>
</gene>
<dbReference type="SUPFAM" id="SSF52047">
    <property type="entry name" value="RNI-like"/>
    <property type="match status" value="1"/>
</dbReference>
<dbReference type="eggNOG" id="COG4886">
    <property type="taxonomic scope" value="Bacteria"/>
</dbReference>
<protein>
    <submittedName>
        <fullName evidence="1">Uncharacterized protein</fullName>
    </submittedName>
</protein>
<evidence type="ECO:0000313" key="1">
    <source>
        <dbReference type="EMBL" id="EDM76557.1"/>
    </source>
</evidence>
<keyword evidence="2" id="KW-1185">Reference proteome</keyword>
<dbReference type="STRING" id="391625.PPSIR1_24154"/>